<dbReference type="Proteomes" id="UP000828390">
    <property type="component" value="Unassembled WGS sequence"/>
</dbReference>
<accession>A0A9D4FPJ0</accession>
<dbReference type="AlphaFoldDB" id="A0A9D4FPJ0"/>
<evidence type="ECO:0000313" key="2">
    <source>
        <dbReference type="Proteomes" id="UP000828390"/>
    </source>
</evidence>
<reference evidence="1" key="2">
    <citation type="submission" date="2020-11" db="EMBL/GenBank/DDBJ databases">
        <authorList>
            <person name="McCartney M.A."/>
            <person name="Auch B."/>
            <person name="Kono T."/>
            <person name="Mallez S."/>
            <person name="Becker A."/>
            <person name="Gohl D.M."/>
            <person name="Silverstein K.A.T."/>
            <person name="Koren S."/>
            <person name="Bechman K.B."/>
            <person name="Herman A."/>
            <person name="Abrahante J.E."/>
            <person name="Garbe J."/>
        </authorList>
    </citation>
    <scope>NUCLEOTIDE SEQUENCE</scope>
    <source>
        <strain evidence="1">Duluth1</strain>
        <tissue evidence="1">Whole animal</tissue>
    </source>
</reference>
<proteinExistence type="predicted"/>
<comment type="caution">
    <text evidence="1">The sequence shown here is derived from an EMBL/GenBank/DDBJ whole genome shotgun (WGS) entry which is preliminary data.</text>
</comment>
<reference evidence="1" key="1">
    <citation type="journal article" date="2019" name="bioRxiv">
        <title>The Genome of the Zebra Mussel, Dreissena polymorpha: A Resource for Invasive Species Research.</title>
        <authorList>
            <person name="McCartney M.A."/>
            <person name="Auch B."/>
            <person name="Kono T."/>
            <person name="Mallez S."/>
            <person name="Zhang Y."/>
            <person name="Obille A."/>
            <person name="Becker A."/>
            <person name="Abrahante J.E."/>
            <person name="Garbe J."/>
            <person name="Badalamenti J.P."/>
            <person name="Herman A."/>
            <person name="Mangelson H."/>
            <person name="Liachko I."/>
            <person name="Sullivan S."/>
            <person name="Sone E.D."/>
            <person name="Koren S."/>
            <person name="Silverstein K.A.T."/>
            <person name="Beckman K.B."/>
            <person name="Gohl D.M."/>
        </authorList>
    </citation>
    <scope>NUCLEOTIDE SEQUENCE</scope>
    <source>
        <strain evidence="1">Duluth1</strain>
        <tissue evidence="1">Whole animal</tissue>
    </source>
</reference>
<protein>
    <submittedName>
        <fullName evidence="1">Uncharacterized protein</fullName>
    </submittedName>
</protein>
<dbReference type="EMBL" id="JAIWYP010000007">
    <property type="protein sequence ID" value="KAH3802600.1"/>
    <property type="molecule type" value="Genomic_DNA"/>
</dbReference>
<evidence type="ECO:0000313" key="1">
    <source>
        <dbReference type="EMBL" id="KAH3802600.1"/>
    </source>
</evidence>
<keyword evidence="2" id="KW-1185">Reference proteome</keyword>
<gene>
    <name evidence="1" type="ORF">DPMN_156278</name>
</gene>
<organism evidence="1 2">
    <name type="scientific">Dreissena polymorpha</name>
    <name type="common">Zebra mussel</name>
    <name type="synonym">Mytilus polymorpha</name>
    <dbReference type="NCBI Taxonomy" id="45954"/>
    <lineage>
        <taxon>Eukaryota</taxon>
        <taxon>Metazoa</taxon>
        <taxon>Spiralia</taxon>
        <taxon>Lophotrochozoa</taxon>
        <taxon>Mollusca</taxon>
        <taxon>Bivalvia</taxon>
        <taxon>Autobranchia</taxon>
        <taxon>Heteroconchia</taxon>
        <taxon>Euheterodonta</taxon>
        <taxon>Imparidentia</taxon>
        <taxon>Neoheterodontei</taxon>
        <taxon>Myida</taxon>
        <taxon>Dreissenoidea</taxon>
        <taxon>Dreissenidae</taxon>
        <taxon>Dreissena</taxon>
    </lineage>
</organism>
<name>A0A9D4FPJ0_DREPO</name>
<sequence length="68" mass="7987">MFKSDNYRERITTSSGEVMGGFDTPPEVGPQRRVRVEVNRALRNRGRKFSYFLSNLSNYIRFFSSFDV</sequence>